<feature type="region of interest" description="Disordered" evidence="1">
    <location>
        <begin position="258"/>
        <end position="279"/>
    </location>
</feature>
<dbReference type="Proteomes" id="UP000061569">
    <property type="component" value="Chromosome"/>
</dbReference>
<dbReference type="InterPro" id="IPR046519">
    <property type="entry name" value="X-Tfes_XVIPCD"/>
</dbReference>
<proteinExistence type="predicted"/>
<dbReference type="STRING" id="69.GLE_5117"/>
<name>A0A0S2DPH8_LYSEN</name>
<protein>
    <recommendedName>
        <fullName evidence="2">X-Tfes XVIPCD domain-containing protein</fullName>
    </recommendedName>
</protein>
<feature type="compositionally biased region" description="Low complexity" evidence="1">
    <location>
        <begin position="263"/>
        <end position="273"/>
    </location>
</feature>
<dbReference type="PATRIC" id="fig|69.6.peg.5042"/>
<feature type="region of interest" description="Disordered" evidence="1">
    <location>
        <begin position="124"/>
        <end position="143"/>
    </location>
</feature>
<feature type="region of interest" description="Disordered" evidence="1">
    <location>
        <begin position="1"/>
        <end position="21"/>
    </location>
</feature>
<dbReference type="KEGG" id="lez:GLE_5117"/>
<dbReference type="EMBL" id="CP013140">
    <property type="protein sequence ID" value="ALN60458.1"/>
    <property type="molecule type" value="Genomic_DNA"/>
</dbReference>
<sequence length="279" mass="31084">MYRDESGELKATPLFGTGHTDRAPLGRALAAAGGNDRVVGVVHNHPPSIVATASTSDQDEARDINKLPSDNDWSGARKVFSDRDDVTYYLLGPDMALRKYDYQDNAAWDRKNDHEHWDRNRSRFETGPQLQVEPAPDPRAPDHQDHALYRQILEKTQEAYEKAGRPAAEGEHERVAASLLAETKRDHRGQFERADAVVFSVDPKSGEVGRRIFVVQGDPSDPASLRSDAKTTDAARQPLEQSFDKVYDANQRLFLQQHERGDVVQVPQQSAPSAPAPAR</sequence>
<organism evidence="3 4">
    <name type="scientific">Lysobacter enzymogenes</name>
    <dbReference type="NCBI Taxonomy" id="69"/>
    <lineage>
        <taxon>Bacteria</taxon>
        <taxon>Pseudomonadati</taxon>
        <taxon>Pseudomonadota</taxon>
        <taxon>Gammaproteobacteria</taxon>
        <taxon>Lysobacterales</taxon>
        <taxon>Lysobacteraceae</taxon>
        <taxon>Lysobacter</taxon>
    </lineage>
</organism>
<evidence type="ECO:0000256" key="1">
    <source>
        <dbReference type="SAM" id="MobiDB-lite"/>
    </source>
</evidence>
<gene>
    <name evidence="3" type="ORF">GLE_5117</name>
</gene>
<evidence type="ECO:0000313" key="3">
    <source>
        <dbReference type="EMBL" id="ALN60458.1"/>
    </source>
</evidence>
<accession>A0A0S2DPH8</accession>
<evidence type="ECO:0000313" key="4">
    <source>
        <dbReference type="Proteomes" id="UP000061569"/>
    </source>
</evidence>
<dbReference type="AlphaFoldDB" id="A0A0S2DPH8"/>
<evidence type="ECO:0000259" key="2">
    <source>
        <dbReference type="Pfam" id="PF20410"/>
    </source>
</evidence>
<dbReference type="Pfam" id="PF20410">
    <property type="entry name" value="X-Tfes_XVIPCD"/>
    <property type="match status" value="1"/>
</dbReference>
<feature type="domain" description="X-Tfes XVIPCD" evidence="2">
    <location>
        <begin position="140"/>
        <end position="246"/>
    </location>
</feature>
<reference evidence="3 4" key="1">
    <citation type="submission" date="2015-11" db="EMBL/GenBank/DDBJ databases">
        <title>Genome sequences of Lysobacter enzymogenes strain C3 and Lysobacter antibioticus ATCC 29479.</title>
        <authorList>
            <person name="Kobayashi D.Y."/>
        </authorList>
    </citation>
    <scope>NUCLEOTIDE SEQUENCE [LARGE SCALE GENOMIC DNA]</scope>
    <source>
        <strain evidence="3 4">C3</strain>
    </source>
</reference>
<feature type="region of interest" description="Disordered" evidence="1">
    <location>
        <begin position="218"/>
        <end position="239"/>
    </location>
</feature>